<dbReference type="GeneID" id="92378129"/>
<dbReference type="AlphaFoldDB" id="A0A1G4IJC0"/>
<keyword evidence="2" id="KW-1185">Reference proteome</keyword>
<dbReference type="RefSeq" id="XP_067083087.1">
    <property type="nucleotide sequence ID" value="XM_067226986.1"/>
</dbReference>
<organism evidence="1 2">
    <name type="scientific">Trypanosoma equiperdum</name>
    <dbReference type="NCBI Taxonomy" id="5694"/>
    <lineage>
        <taxon>Eukaryota</taxon>
        <taxon>Discoba</taxon>
        <taxon>Euglenozoa</taxon>
        <taxon>Kinetoplastea</taxon>
        <taxon>Metakinetoplastina</taxon>
        <taxon>Trypanosomatida</taxon>
        <taxon>Trypanosomatidae</taxon>
        <taxon>Trypanosoma</taxon>
    </lineage>
</organism>
<dbReference type="EMBL" id="CZPT02001890">
    <property type="protein sequence ID" value="SCU72612.1"/>
    <property type="molecule type" value="Genomic_DNA"/>
</dbReference>
<name>A0A1G4IJC0_TRYEQ</name>
<dbReference type="Proteomes" id="UP000195570">
    <property type="component" value="Unassembled WGS sequence"/>
</dbReference>
<accession>A0A1G4IJC0</accession>
<proteinExistence type="predicted"/>
<evidence type="ECO:0000313" key="2">
    <source>
        <dbReference type="Proteomes" id="UP000195570"/>
    </source>
</evidence>
<dbReference type="VEuPathDB" id="TriTrypDB:TEOVI_000418900"/>
<sequence length="142" mass="15418">MATLNVRCPTCLNGVVYAEELWLVCCCIAHCCEQDGGVAPSTVFFCKLSWVRPLPVRKCSLLPFELSSTRSCGLCTQLDALFCGVIILPLKVVMHNAICQEFGVYITALFSEFERSSVFFSSEHGVFCGEICVSGCVVSVGA</sequence>
<evidence type="ECO:0000313" key="1">
    <source>
        <dbReference type="EMBL" id="SCU72612.1"/>
    </source>
</evidence>
<comment type="caution">
    <text evidence="1">The sequence shown here is derived from an EMBL/GenBank/DDBJ whole genome shotgun (WGS) entry which is preliminary data.</text>
</comment>
<gene>
    <name evidence="1" type="ORF">TEOVI_000418900</name>
</gene>
<reference evidence="1" key="1">
    <citation type="submission" date="2016-09" db="EMBL/GenBank/DDBJ databases">
        <authorList>
            <person name="Hebert L."/>
            <person name="Moumen B."/>
        </authorList>
    </citation>
    <scope>NUCLEOTIDE SEQUENCE [LARGE SCALE GENOMIC DNA]</scope>
    <source>
        <strain evidence="1">OVI</strain>
    </source>
</reference>
<protein>
    <submittedName>
        <fullName evidence="1">Uncharacterized protein</fullName>
    </submittedName>
</protein>